<organism evidence="7 10">
    <name type="scientific">Adineta ricciae</name>
    <name type="common">Rotifer</name>
    <dbReference type="NCBI Taxonomy" id="249248"/>
    <lineage>
        <taxon>Eukaryota</taxon>
        <taxon>Metazoa</taxon>
        <taxon>Spiralia</taxon>
        <taxon>Gnathifera</taxon>
        <taxon>Rotifera</taxon>
        <taxon>Eurotatoria</taxon>
        <taxon>Bdelloidea</taxon>
        <taxon>Adinetida</taxon>
        <taxon>Adinetidae</taxon>
        <taxon>Adineta</taxon>
    </lineage>
</organism>
<evidence type="ECO:0000313" key="8">
    <source>
        <dbReference type="EMBL" id="CAF1629306.1"/>
    </source>
</evidence>
<evidence type="ECO:0000256" key="4">
    <source>
        <dbReference type="ARBA" id="ARBA00023134"/>
    </source>
</evidence>
<keyword evidence="3" id="KW-0378">Hydrolase</keyword>
<dbReference type="InterPro" id="IPR030385">
    <property type="entry name" value="G_IRG_dom"/>
</dbReference>
<dbReference type="Gene3D" id="3.40.50.300">
    <property type="entry name" value="P-loop containing nucleotide triphosphate hydrolases"/>
    <property type="match status" value="1"/>
</dbReference>
<accession>A0A815W6J5</accession>
<evidence type="ECO:0000313" key="10">
    <source>
        <dbReference type="Proteomes" id="UP000663852"/>
    </source>
</evidence>
<evidence type="ECO:0000259" key="6">
    <source>
        <dbReference type="PROSITE" id="PS51716"/>
    </source>
</evidence>
<feature type="domain" description="IRG-type G" evidence="6">
    <location>
        <begin position="131"/>
        <end position="317"/>
    </location>
</feature>
<dbReference type="InterPro" id="IPR051515">
    <property type="entry name" value="IRG"/>
</dbReference>
<dbReference type="PANTHER" id="PTHR32341">
    <property type="entry name" value="INTERFERON-INDUCIBLE GTPASE"/>
    <property type="match status" value="1"/>
</dbReference>
<keyword evidence="2" id="KW-0547">Nucleotide-binding</keyword>
<evidence type="ECO:0000256" key="2">
    <source>
        <dbReference type="ARBA" id="ARBA00022741"/>
    </source>
</evidence>
<name>A0A815W6J5_ADIRI</name>
<comment type="caution">
    <text evidence="7">The sequence shown here is derived from an EMBL/GenBank/DDBJ whole genome shotgun (WGS) entry which is preliminary data.</text>
</comment>
<dbReference type="AlphaFoldDB" id="A0A815W6J5"/>
<reference evidence="7" key="1">
    <citation type="submission" date="2021-02" db="EMBL/GenBank/DDBJ databases">
        <authorList>
            <person name="Nowell W R."/>
        </authorList>
    </citation>
    <scope>NUCLEOTIDE SEQUENCE</scope>
</reference>
<proteinExistence type="inferred from homology"/>
<keyword evidence="5" id="KW-0732">Signal</keyword>
<feature type="chain" id="PRO_5035608182" description="IRG-type G domain-containing protein" evidence="5">
    <location>
        <begin position="22"/>
        <end position="321"/>
    </location>
</feature>
<protein>
    <recommendedName>
        <fullName evidence="6">IRG-type G domain-containing protein</fullName>
    </recommendedName>
</protein>
<dbReference type="EMBL" id="CAJNOR010008149">
    <property type="protein sequence ID" value="CAF1629306.1"/>
    <property type="molecule type" value="Genomic_DNA"/>
</dbReference>
<dbReference type="PROSITE" id="PS51716">
    <property type="entry name" value="G_IRG"/>
    <property type="match status" value="1"/>
</dbReference>
<comment type="similarity">
    <text evidence="1">Belongs to the TRAFAC class dynamin-like GTPase superfamily. IRG family.</text>
</comment>
<keyword evidence="4" id="KW-0342">GTP-binding</keyword>
<dbReference type="Proteomes" id="UP000663828">
    <property type="component" value="Unassembled WGS sequence"/>
</dbReference>
<dbReference type="EMBL" id="CAJNOJ010001026">
    <property type="protein sequence ID" value="CAF1539276.1"/>
    <property type="molecule type" value="Genomic_DNA"/>
</dbReference>
<feature type="signal peptide" evidence="5">
    <location>
        <begin position="1"/>
        <end position="21"/>
    </location>
</feature>
<dbReference type="SUPFAM" id="SSF52540">
    <property type="entry name" value="P-loop containing nucleoside triphosphate hydrolases"/>
    <property type="match status" value="1"/>
</dbReference>
<dbReference type="OrthoDB" id="422720at2759"/>
<dbReference type="InterPro" id="IPR027417">
    <property type="entry name" value="P-loop_NTPase"/>
</dbReference>
<keyword evidence="9" id="KW-1185">Reference proteome</keyword>
<dbReference type="Proteomes" id="UP000663852">
    <property type="component" value="Unassembled WGS sequence"/>
</dbReference>
<evidence type="ECO:0000256" key="5">
    <source>
        <dbReference type="SAM" id="SignalP"/>
    </source>
</evidence>
<evidence type="ECO:0000313" key="7">
    <source>
        <dbReference type="EMBL" id="CAF1539276.1"/>
    </source>
</evidence>
<dbReference type="InterPro" id="IPR007743">
    <property type="entry name" value="Immunity-related_GTPase-like"/>
</dbReference>
<sequence>MAVSRLIFFYLFRLLLSTSRCECVLFYNKSPFQVDVSVEVDAPFQEGRYYRVPPGGEEHWGRTTWNRMHIKRTSTPSVDITIDLYHNGYVHFYNEEHVTAAQVYGRDHIRVRIPKYIRRREDRTNFGLDNFQKHFVITGNSGTGKSSLINLLRDISDDDKQAAAVGEVETTMYLTEYTHPDYTKIRLWDTPGAGTRANPSHEYFQDKSIYIFDSIIILSAGRFLEAEHKIVKEAMDWNVPVFLVRNKAKIDYDNRKRRKIKESEQDYIDEVKNDVTRNLNQNEILRANIYVIDTNYPDLFQYKKFKQDLLGEKQQSDKDVL</sequence>
<evidence type="ECO:0000256" key="3">
    <source>
        <dbReference type="ARBA" id="ARBA00022801"/>
    </source>
</evidence>
<dbReference type="Pfam" id="PF05049">
    <property type="entry name" value="IIGP"/>
    <property type="match status" value="1"/>
</dbReference>
<evidence type="ECO:0000256" key="1">
    <source>
        <dbReference type="ARBA" id="ARBA00005429"/>
    </source>
</evidence>
<evidence type="ECO:0000313" key="9">
    <source>
        <dbReference type="Proteomes" id="UP000663828"/>
    </source>
</evidence>
<dbReference type="GO" id="GO:0005525">
    <property type="term" value="F:GTP binding"/>
    <property type="evidence" value="ECO:0007669"/>
    <property type="project" value="UniProtKB-KW"/>
</dbReference>
<dbReference type="GO" id="GO:0016787">
    <property type="term" value="F:hydrolase activity"/>
    <property type="evidence" value="ECO:0007669"/>
    <property type="project" value="UniProtKB-KW"/>
</dbReference>
<gene>
    <name evidence="7" type="ORF">EDS130_LOCUS45192</name>
    <name evidence="8" type="ORF">XAT740_LOCUS51379</name>
</gene>
<dbReference type="GO" id="GO:0016020">
    <property type="term" value="C:membrane"/>
    <property type="evidence" value="ECO:0007669"/>
    <property type="project" value="InterPro"/>
</dbReference>
<dbReference type="PANTHER" id="PTHR32341:SF10">
    <property type="entry name" value="INTERFERON-INDUCIBLE GTPASE 5"/>
    <property type="match status" value="1"/>
</dbReference>